<comment type="caution">
    <text evidence="7">The sequence shown here is derived from an EMBL/GenBank/DDBJ whole genome shotgun (WGS) entry which is preliminary data.</text>
</comment>
<accession>A0AAD9C2V5</accession>
<evidence type="ECO:0000256" key="6">
    <source>
        <dbReference type="SAM" id="MobiDB-lite"/>
    </source>
</evidence>
<dbReference type="PANTHER" id="PTHR46481:SF10">
    <property type="entry name" value="ZINC FINGER BED DOMAIN-CONTAINING PROTEIN 39"/>
    <property type="match status" value="1"/>
</dbReference>
<dbReference type="EMBL" id="JASDAP010000011">
    <property type="protein sequence ID" value="KAK1893743.1"/>
    <property type="molecule type" value="Genomic_DNA"/>
</dbReference>
<organism evidence="7 8">
    <name type="scientific">Dissostichus eleginoides</name>
    <name type="common">Patagonian toothfish</name>
    <name type="synonym">Dissostichus amissus</name>
    <dbReference type="NCBI Taxonomy" id="100907"/>
    <lineage>
        <taxon>Eukaryota</taxon>
        <taxon>Metazoa</taxon>
        <taxon>Chordata</taxon>
        <taxon>Craniata</taxon>
        <taxon>Vertebrata</taxon>
        <taxon>Euteleostomi</taxon>
        <taxon>Actinopterygii</taxon>
        <taxon>Neopterygii</taxon>
        <taxon>Teleostei</taxon>
        <taxon>Neoteleostei</taxon>
        <taxon>Acanthomorphata</taxon>
        <taxon>Eupercaria</taxon>
        <taxon>Perciformes</taxon>
        <taxon>Notothenioidei</taxon>
        <taxon>Nototheniidae</taxon>
        <taxon>Dissostichus</taxon>
    </lineage>
</organism>
<dbReference type="SUPFAM" id="SSF53098">
    <property type="entry name" value="Ribonuclease H-like"/>
    <property type="match status" value="1"/>
</dbReference>
<feature type="compositionally biased region" description="Basic and acidic residues" evidence="6">
    <location>
        <begin position="9"/>
        <end position="19"/>
    </location>
</feature>
<proteinExistence type="predicted"/>
<dbReference type="InterPro" id="IPR012337">
    <property type="entry name" value="RNaseH-like_sf"/>
</dbReference>
<evidence type="ECO:0000256" key="1">
    <source>
        <dbReference type="ARBA" id="ARBA00004123"/>
    </source>
</evidence>
<dbReference type="GO" id="GO:0008270">
    <property type="term" value="F:zinc ion binding"/>
    <property type="evidence" value="ECO:0007669"/>
    <property type="project" value="UniProtKB-KW"/>
</dbReference>
<feature type="region of interest" description="Disordered" evidence="6">
    <location>
        <begin position="1"/>
        <end position="32"/>
    </location>
</feature>
<keyword evidence="2" id="KW-0479">Metal-binding</keyword>
<dbReference type="GO" id="GO:0005634">
    <property type="term" value="C:nucleus"/>
    <property type="evidence" value="ECO:0007669"/>
    <property type="project" value="UniProtKB-SubCell"/>
</dbReference>
<evidence type="ECO:0000256" key="3">
    <source>
        <dbReference type="ARBA" id="ARBA00022771"/>
    </source>
</evidence>
<dbReference type="SUPFAM" id="SSF140996">
    <property type="entry name" value="Hermes dimerisation domain"/>
    <property type="match status" value="1"/>
</dbReference>
<gene>
    <name evidence="7" type="ORF">KUDE01_019205</name>
</gene>
<keyword evidence="8" id="KW-1185">Reference proteome</keyword>
<dbReference type="AlphaFoldDB" id="A0AAD9C2V5"/>
<keyword evidence="3" id="KW-0863">Zinc-finger</keyword>
<sequence length="238" mass="26687">MRSHLSAKHAKEVPTEKDAAQPAITNFTSRPRRCDDRRAGDITALITYMIVKDMLPISFVEGGGFLELMASVEPDYRVPGRTTMTKRIEKLYKDKAEDLRRSLSTISKVSITTDGWTALTTEFYVTITCHYIDSEWEMKSAVLQTRATPERHTAENLAEGLRSATESWGILEKVSNVTLANNEYLDWDSSPCYAHTLQLAINDRFKLKPIHHIVAGASRRVTFPPQHSSNTGALSETG</sequence>
<dbReference type="PANTHER" id="PTHR46481">
    <property type="entry name" value="ZINC FINGER BED DOMAIN-CONTAINING PROTEIN 4"/>
    <property type="match status" value="1"/>
</dbReference>
<evidence type="ECO:0000256" key="4">
    <source>
        <dbReference type="ARBA" id="ARBA00022833"/>
    </source>
</evidence>
<evidence type="ECO:0000313" key="7">
    <source>
        <dbReference type="EMBL" id="KAK1893743.1"/>
    </source>
</evidence>
<name>A0AAD9C2V5_DISEL</name>
<protein>
    <submittedName>
        <fullName evidence="7">Zinc finger BED domain containing protein RICESLEEPER 2</fullName>
    </submittedName>
</protein>
<evidence type="ECO:0000313" key="8">
    <source>
        <dbReference type="Proteomes" id="UP001228049"/>
    </source>
</evidence>
<keyword evidence="5" id="KW-0539">Nucleus</keyword>
<dbReference type="Proteomes" id="UP001228049">
    <property type="component" value="Unassembled WGS sequence"/>
</dbReference>
<comment type="subcellular location">
    <subcellularLocation>
        <location evidence="1">Nucleus</location>
    </subcellularLocation>
</comment>
<evidence type="ECO:0000256" key="2">
    <source>
        <dbReference type="ARBA" id="ARBA00022723"/>
    </source>
</evidence>
<evidence type="ECO:0000256" key="5">
    <source>
        <dbReference type="ARBA" id="ARBA00023242"/>
    </source>
</evidence>
<reference evidence="7" key="1">
    <citation type="submission" date="2023-04" db="EMBL/GenBank/DDBJ databases">
        <title>Chromosome-level genome of Chaenocephalus aceratus.</title>
        <authorList>
            <person name="Park H."/>
        </authorList>
    </citation>
    <scope>NUCLEOTIDE SEQUENCE</scope>
    <source>
        <strain evidence="7">DE</strain>
        <tissue evidence="7">Muscle</tissue>
    </source>
</reference>
<keyword evidence="4" id="KW-0862">Zinc</keyword>
<dbReference type="InterPro" id="IPR052035">
    <property type="entry name" value="ZnF_BED_domain_contain"/>
</dbReference>